<feature type="domain" description="D-isomer specific 2-hydroxyacid dehydrogenase NAD-binding" evidence="2">
    <location>
        <begin position="162"/>
        <end position="288"/>
    </location>
</feature>
<dbReference type="InterPro" id="IPR036291">
    <property type="entry name" value="NAD(P)-bd_dom_sf"/>
</dbReference>
<reference evidence="3" key="1">
    <citation type="submission" date="2025-08" db="UniProtKB">
        <authorList>
            <consortium name="Ensembl"/>
        </authorList>
    </citation>
    <scope>IDENTIFICATION</scope>
</reference>
<name>A0A8C9HSA6_9PRIM</name>
<evidence type="ECO:0000313" key="3">
    <source>
        <dbReference type="Ensembl" id="ENSPTEP00000020829.1"/>
    </source>
</evidence>
<dbReference type="GO" id="GO:0003714">
    <property type="term" value="F:transcription corepressor activity"/>
    <property type="evidence" value="ECO:0007669"/>
    <property type="project" value="TreeGrafter"/>
</dbReference>
<dbReference type="Proteomes" id="UP000694416">
    <property type="component" value="Unplaced"/>
</dbReference>
<dbReference type="GO" id="GO:0005634">
    <property type="term" value="C:nucleus"/>
    <property type="evidence" value="ECO:0007669"/>
    <property type="project" value="TreeGrafter"/>
</dbReference>
<organism evidence="3 4">
    <name type="scientific">Piliocolobus tephrosceles</name>
    <name type="common">Ugandan red Colobus</name>
    <dbReference type="NCBI Taxonomy" id="591936"/>
    <lineage>
        <taxon>Eukaryota</taxon>
        <taxon>Metazoa</taxon>
        <taxon>Chordata</taxon>
        <taxon>Craniata</taxon>
        <taxon>Vertebrata</taxon>
        <taxon>Euteleostomi</taxon>
        <taxon>Mammalia</taxon>
        <taxon>Eutheria</taxon>
        <taxon>Euarchontoglires</taxon>
        <taxon>Primates</taxon>
        <taxon>Haplorrhini</taxon>
        <taxon>Catarrhini</taxon>
        <taxon>Cercopithecidae</taxon>
        <taxon>Colobinae</taxon>
        <taxon>Piliocolobus</taxon>
    </lineage>
</organism>
<feature type="compositionally biased region" description="Basic and acidic residues" evidence="1">
    <location>
        <begin position="296"/>
        <end position="310"/>
    </location>
</feature>
<dbReference type="PANTHER" id="PTHR46029">
    <property type="entry name" value="C-TERMINAL-BINDING PROTEIN"/>
    <property type="match status" value="1"/>
</dbReference>
<dbReference type="SUPFAM" id="SSF52283">
    <property type="entry name" value="Formate/glycerate dehydrogenase catalytic domain-like"/>
    <property type="match status" value="1"/>
</dbReference>
<feature type="region of interest" description="Disordered" evidence="1">
    <location>
        <begin position="287"/>
        <end position="310"/>
    </location>
</feature>
<dbReference type="GO" id="GO:0003713">
    <property type="term" value="F:transcription coactivator activity"/>
    <property type="evidence" value="ECO:0007669"/>
    <property type="project" value="TreeGrafter"/>
</dbReference>
<evidence type="ECO:0000313" key="4">
    <source>
        <dbReference type="Proteomes" id="UP000694416"/>
    </source>
</evidence>
<dbReference type="AlphaFoldDB" id="A0A8C9HSA6"/>
<protein>
    <recommendedName>
        <fullName evidence="2">D-isomer specific 2-hydroxyacid dehydrogenase NAD-binding domain-containing protein</fullName>
    </recommendedName>
</protein>
<dbReference type="GO" id="GO:0006357">
    <property type="term" value="P:regulation of transcription by RNA polymerase II"/>
    <property type="evidence" value="ECO:0007669"/>
    <property type="project" value="TreeGrafter"/>
</dbReference>
<dbReference type="GO" id="GO:0001221">
    <property type="term" value="F:transcription coregulator binding"/>
    <property type="evidence" value="ECO:0007669"/>
    <property type="project" value="TreeGrafter"/>
</dbReference>
<dbReference type="GO" id="GO:0140297">
    <property type="term" value="F:DNA-binding transcription factor binding"/>
    <property type="evidence" value="ECO:0007669"/>
    <property type="project" value="TreeGrafter"/>
</dbReference>
<proteinExistence type="predicted"/>
<dbReference type="InterPro" id="IPR051638">
    <property type="entry name" value="CTBP_dehydrogenase"/>
</dbReference>
<dbReference type="GO" id="GO:0051287">
    <property type="term" value="F:NAD binding"/>
    <property type="evidence" value="ECO:0007669"/>
    <property type="project" value="InterPro"/>
</dbReference>
<dbReference type="InterPro" id="IPR006140">
    <property type="entry name" value="D-isomer_DH_NAD-bd"/>
</dbReference>
<keyword evidence="4" id="KW-1185">Reference proteome</keyword>
<dbReference type="PANTHER" id="PTHR46029:SF3">
    <property type="entry name" value="C-TERMINAL-BINDING PROTEIN 2"/>
    <property type="match status" value="1"/>
</dbReference>
<dbReference type="SUPFAM" id="SSF51735">
    <property type="entry name" value="NAD(P)-binding Rossmann-fold domains"/>
    <property type="match status" value="1"/>
</dbReference>
<dbReference type="Pfam" id="PF02826">
    <property type="entry name" value="2-Hacid_dh_C"/>
    <property type="match status" value="1"/>
</dbReference>
<dbReference type="Ensembl" id="ENSPTET00000030169.1">
    <property type="protein sequence ID" value="ENSPTEP00000020829.1"/>
    <property type="gene ID" value="ENSPTEG00000021996.1"/>
</dbReference>
<accession>A0A8C9HSA6</accession>
<reference evidence="3" key="2">
    <citation type="submission" date="2025-09" db="UniProtKB">
        <authorList>
            <consortium name="Ensembl"/>
        </authorList>
    </citation>
    <scope>IDENTIFICATION</scope>
</reference>
<evidence type="ECO:0000259" key="2">
    <source>
        <dbReference type="Pfam" id="PF02826"/>
    </source>
</evidence>
<sequence>MALVDKHKIKRERLDRICEGIRPQITKGCDYTVDMLILKDLATVAFCDVLNGTVGAMIYHTLTLTREGLEKFKVLRVIVWVGMSEGFRLLHDDVDIKAAGELLSCCVQHPVHSHGRHSSRLHHLPHPQYVPEEHVAVPGTAGRHVGSESGADRRGGLGAARVPWETLGLIGFGGTQQAFGVPAKAFGFSVIFYDPYLQDGMEGSLGVQRVYTLQDLLCQSDCVSLHCNLNEYNHHLINDFTIKQMRQGAFLVNAVCGGLVDGKAFAQALKEGRIQAAALDLNESEPFSFAQGPLKDPTKHGDNREHPNEK</sequence>
<evidence type="ECO:0000256" key="1">
    <source>
        <dbReference type="SAM" id="MobiDB-lite"/>
    </source>
</evidence>
<dbReference type="Gene3D" id="3.40.50.720">
    <property type="entry name" value="NAD(P)-binding Rossmann-like Domain"/>
    <property type="match status" value="2"/>
</dbReference>